<dbReference type="GO" id="GO:0008519">
    <property type="term" value="F:ammonium channel activity"/>
    <property type="evidence" value="ECO:0007669"/>
    <property type="project" value="InterPro"/>
</dbReference>
<dbReference type="PANTHER" id="PTHR11730">
    <property type="entry name" value="AMMONIUM TRANSPORTER"/>
    <property type="match status" value="1"/>
</dbReference>
<dbReference type="InterPro" id="IPR018047">
    <property type="entry name" value="Ammonium_transpt_CS"/>
</dbReference>
<keyword evidence="4 9" id="KW-0812">Transmembrane</keyword>
<dbReference type="GO" id="GO:0097272">
    <property type="term" value="P:ammonium homeostasis"/>
    <property type="evidence" value="ECO:0007669"/>
    <property type="project" value="TreeGrafter"/>
</dbReference>
<dbReference type="HOGENOM" id="CLU_000445_33_1_2"/>
<evidence type="ECO:0000313" key="12">
    <source>
        <dbReference type="Proteomes" id="UP000002063"/>
    </source>
</evidence>
<dbReference type="KEGG" id="mvu:Metvu_1723"/>
<dbReference type="InterPro" id="IPR001905">
    <property type="entry name" value="Ammonium_transpt"/>
</dbReference>
<evidence type="ECO:0000256" key="5">
    <source>
        <dbReference type="ARBA" id="ARBA00022989"/>
    </source>
</evidence>
<dbReference type="Pfam" id="PF00909">
    <property type="entry name" value="Ammonium_transp"/>
    <property type="match status" value="1"/>
</dbReference>
<keyword evidence="5 9" id="KW-1133">Transmembrane helix</keyword>
<dbReference type="EMBL" id="CP001787">
    <property type="protein sequence ID" value="ACX73574.1"/>
    <property type="molecule type" value="Genomic_DNA"/>
</dbReference>
<dbReference type="InterPro" id="IPR024041">
    <property type="entry name" value="NH4_transpt_AmtB-like_dom"/>
</dbReference>
<feature type="transmembrane region" description="Helical" evidence="9">
    <location>
        <begin position="288"/>
        <end position="307"/>
    </location>
</feature>
<feature type="transmembrane region" description="Helical" evidence="9">
    <location>
        <begin position="190"/>
        <end position="212"/>
    </location>
</feature>
<accession>C9RE45</accession>
<protein>
    <recommendedName>
        <fullName evidence="9">Ammonium transporter</fullName>
    </recommendedName>
</protein>
<evidence type="ECO:0000256" key="1">
    <source>
        <dbReference type="ARBA" id="ARBA00004141"/>
    </source>
</evidence>
<keyword evidence="12" id="KW-1185">Reference proteome</keyword>
<dbReference type="NCBIfam" id="TIGR00836">
    <property type="entry name" value="amt"/>
    <property type="match status" value="1"/>
</dbReference>
<evidence type="ECO:0000256" key="3">
    <source>
        <dbReference type="ARBA" id="ARBA00022448"/>
    </source>
</evidence>
<dbReference type="Proteomes" id="UP000002063">
    <property type="component" value="Chromosome"/>
</dbReference>
<feature type="transmembrane region" description="Helical" evidence="9">
    <location>
        <begin position="158"/>
        <end position="178"/>
    </location>
</feature>
<dbReference type="Gene3D" id="1.10.3430.10">
    <property type="entry name" value="Ammonium transporter AmtB like domains"/>
    <property type="match status" value="1"/>
</dbReference>
<feature type="transmembrane region" description="Helical" evidence="9">
    <location>
        <begin position="313"/>
        <end position="330"/>
    </location>
</feature>
<dbReference type="PROSITE" id="PS01219">
    <property type="entry name" value="AMMONIUM_TRANSP"/>
    <property type="match status" value="1"/>
</dbReference>
<dbReference type="GO" id="GO:0005886">
    <property type="term" value="C:plasma membrane"/>
    <property type="evidence" value="ECO:0007669"/>
    <property type="project" value="UniProtKB-SubCell"/>
</dbReference>
<name>C9RE45_METVM</name>
<keyword evidence="7 9" id="KW-0924">Ammonia transport</keyword>
<evidence type="ECO:0000256" key="6">
    <source>
        <dbReference type="ARBA" id="ARBA00023136"/>
    </source>
</evidence>
<feature type="transmembrane region" description="Helical" evidence="9">
    <location>
        <begin position="342"/>
        <end position="364"/>
    </location>
</feature>
<dbReference type="PANTHER" id="PTHR11730:SF6">
    <property type="entry name" value="AMMONIUM TRANSPORTER"/>
    <property type="match status" value="1"/>
</dbReference>
<sequence length="431" mass="44828">MATADLINQTLVNQTIASMQSSGINPDGITNIVQALVHIANASDVFFLVVMGVLVFMMQWGFAMLEGGQVRKKNANNVMMKNMVDWLIGCVAWLFIGGILCSKGFDLSAFITWWKQIVGTNWPNNGLDLATWFFGLVFCATAATIVSGGVAERIKFSAYVIISLIITALLYPLFVYLGPWGANIVPWHDYAGSLVVHGLGGFLGLGAIAALGPRIGRFVNGRPVPILGHNIPMAVFGAFALAIGWYGFNVGSSLALGDVSGLVCATTTMAMAGGGIGALIASRNDVLFTANGIVAGLVAICSGTDVVSPLGGLIIGLIAGLQVPIVYKLVEKAGLDDVCGIVPVHGTSGVIGAILTGILGLKMFGGAGGVSLIDQLIGAAFCVVYGTGLGYILAKIVGIALGGLRVSEEEEKMGLDMAEHKMPAYPEESVM</sequence>
<keyword evidence="6 9" id="KW-0472">Membrane</keyword>
<proteinExistence type="inferred from homology"/>
<organism evidence="11 12">
    <name type="scientific">Methanocaldococcus vulcanius (strain ATCC 700851 / DSM 12094 / M7)</name>
    <name type="common">Methanococcus vulcanius</name>
    <dbReference type="NCBI Taxonomy" id="579137"/>
    <lineage>
        <taxon>Archaea</taxon>
        <taxon>Methanobacteriati</taxon>
        <taxon>Methanobacteriota</taxon>
        <taxon>Methanomada group</taxon>
        <taxon>Methanococci</taxon>
        <taxon>Methanococcales</taxon>
        <taxon>Methanocaldococcaceae</taxon>
        <taxon>Methanocaldococcus</taxon>
    </lineage>
</organism>
<gene>
    <name evidence="11" type="ordered locus">Metvu_1723</name>
</gene>
<comment type="function">
    <text evidence="8">Involved in the uptake of ammonium/ammonia (NH(4)(+)/NH(3)). Transport is electrogenic.</text>
</comment>
<evidence type="ECO:0000256" key="9">
    <source>
        <dbReference type="RuleBase" id="RU362002"/>
    </source>
</evidence>
<keyword evidence="3 9" id="KW-0813">Transport</keyword>
<dbReference type="eggNOG" id="arCOG04397">
    <property type="taxonomic scope" value="Archaea"/>
</dbReference>
<dbReference type="STRING" id="579137.Metvu_1723"/>
<evidence type="ECO:0000256" key="2">
    <source>
        <dbReference type="ARBA" id="ARBA00005887"/>
    </source>
</evidence>
<dbReference type="InterPro" id="IPR029020">
    <property type="entry name" value="Ammonium/urea_transptr"/>
</dbReference>
<feature type="transmembrane region" description="Helical" evidence="9">
    <location>
        <begin position="45"/>
        <end position="65"/>
    </location>
</feature>
<reference evidence="11" key="1">
    <citation type="submission" date="2009-10" db="EMBL/GenBank/DDBJ databases">
        <title>Complete sequence of chromosome of Methanocaldococcus vulcanius M7.</title>
        <authorList>
            <consortium name="US DOE Joint Genome Institute"/>
            <person name="Lucas S."/>
            <person name="Copeland A."/>
            <person name="Lapidus A."/>
            <person name="Glavina del Rio T."/>
            <person name="Dalin E."/>
            <person name="Tice H."/>
            <person name="Bruce D."/>
            <person name="Goodwin L."/>
            <person name="Pitluck S."/>
            <person name="Lcollab F.I."/>
            <person name="Brettin T."/>
            <person name="Detter J.C."/>
            <person name="Han C."/>
            <person name="Tapia R."/>
            <person name="Kuske C.R."/>
            <person name="Schmutz J."/>
            <person name="Larimer F."/>
            <person name="Land M."/>
            <person name="Hauser L."/>
            <person name="Kyrpides N."/>
            <person name="Ovchinikova G."/>
            <person name="Sieprawska-Lupa M."/>
            <person name="Whitman W.B."/>
            <person name="Woyke T."/>
        </authorList>
    </citation>
    <scope>NUCLEOTIDE SEQUENCE [LARGE SCALE GENOMIC DNA]</scope>
    <source>
        <strain evidence="11">M7</strain>
    </source>
</reference>
<comment type="subcellular location">
    <subcellularLocation>
        <location evidence="9">Cell membrane</location>
        <topology evidence="9">Multi-pass membrane protein</topology>
    </subcellularLocation>
    <subcellularLocation>
        <location evidence="1">Membrane</location>
        <topology evidence="1">Multi-pass membrane protein</topology>
    </subcellularLocation>
</comment>
<comment type="similarity">
    <text evidence="2 9">Belongs to the ammonia transporter channel (TC 1.A.11.2) family.</text>
</comment>
<feature type="domain" description="Ammonium transporter AmtB-like" evidence="10">
    <location>
        <begin position="46"/>
        <end position="425"/>
    </location>
</feature>
<feature type="transmembrane region" description="Helical" evidence="9">
    <location>
        <begin position="129"/>
        <end position="151"/>
    </location>
</feature>
<dbReference type="SUPFAM" id="SSF111352">
    <property type="entry name" value="Ammonium transporter"/>
    <property type="match status" value="1"/>
</dbReference>
<feature type="transmembrane region" description="Helical" evidence="9">
    <location>
        <begin position="86"/>
        <end position="105"/>
    </location>
</feature>
<feature type="transmembrane region" description="Helical" evidence="9">
    <location>
        <begin position="376"/>
        <end position="404"/>
    </location>
</feature>
<evidence type="ECO:0000259" key="10">
    <source>
        <dbReference type="Pfam" id="PF00909"/>
    </source>
</evidence>
<evidence type="ECO:0000256" key="7">
    <source>
        <dbReference type="ARBA" id="ARBA00023177"/>
    </source>
</evidence>
<feature type="transmembrane region" description="Helical" evidence="9">
    <location>
        <begin position="259"/>
        <end position="281"/>
    </location>
</feature>
<evidence type="ECO:0000256" key="4">
    <source>
        <dbReference type="ARBA" id="ARBA00022692"/>
    </source>
</evidence>
<evidence type="ECO:0000313" key="11">
    <source>
        <dbReference type="EMBL" id="ACX73574.1"/>
    </source>
</evidence>
<dbReference type="AlphaFoldDB" id="C9RE45"/>
<evidence type="ECO:0000256" key="8">
    <source>
        <dbReference type="ARBA" id="ARBA00045370"/>
    </source>
</evidence>
<feature type="transmembrane region" description="Helical" evidence="9">
    <location>
        <begin position="224"/>
        <end position="247"/>
    </location>
</feature>